<protein>
    <recommendedName>
        <fullName evidence="4">Actin</fullName>
    </recommendedName>
</protein>
<evidence type="ECO:0000313" key="1">
    <source>
        <dbReference type="EMBL" id="CAD7628164.1"/>
    </source>
</evidence>
<name>A0A7R9KTV6_9ACAR</name>
<accession>A0A7R9KTV6</accession>
<dbReference type="InterPro" id="IPR004000">
    <property type="entry name" value="Actin"/>
</dbReference>
<dbReference type="Gene3D" id="3.30.420.40">
    <property type="match status" value="1"/>
</dbReference>
<dbReference type="OrthoDB" id="5132116at2759"/>
<sequence length="54" mass="5697">MAGRLPAIVIDNGTGYTKLGYAGNREPQFIIPSAIAIKEAPNVGDQASRRLARG</sequence>
<reference evidence="1" key="1">
    <citation type="submission" date="2020-11" db="EMBL/GenBank/DDBJ databases">
        <authorList>
            <person name="Tran Van P."/>
        </authorList>
    </citation>
    <scope>NUCLEOTIDE SEQUENCE</scope>
</reference>
<dbReference type="Pfam" id="PF00022">
    <property type="entry name" value="Actin"/>
    <property type="match status" value="1"/>
</dbReference>
<dbReference type="AlphaFoldDB" id="A0A7R9KTV6"/>
<evidence type="ECO:0000313" key="3">
    <source>
        <dbReference type="Proteomes" id="UP000759131"/>
    </source>
</evidence>
<dbReference type="SUPFAM" id="SSF53067">
    <property type="entry name" value="Actin-like ATPase domain"/>
    <property type="match status" value="1"/>
</dbReference>
<proteinExistence type="predicted"/>
<dbReference type="EMBL" id="OC885170">
    <property type="protein sequence ID" value="CAD7644075.1"/>
    <property type="molecule type" value="Genomic_DNA"/>
</dbReference>
<feature type="non-terminal residue" evidence="1">
    <location>
        <position position="54"/>
    </location>
</feature>
<dbReference type="EMBL" id="CAJPIZ010005416">
    <property type="protein sequence ID" value="CAG2108594.1"/>
    <property type="molecule type" value="Genomic_DNA"/>
</dbReference>
<dbReference type="InterPro" id="IPR043129">
    <property type="entry name" value="ATPase_NBD"/>
</dbReference>
<evidence type="ECO:0000313" key="2">
    <source>
        <dbReference type="EMBL" id="CAD7644075.1"/>
    </source>
</evidence>
<dbReference type="EMBL" id="CAJPIZ010030595">
    <property type="protein sequence ID" value="CAG2119939.1"/>
    <property type="molecule type" value="Genomic_DNA"/>
</dbReference>
<evidence type="ECO:0008006" key="4">
    <source>
        <dbReference type="Google" id="ProtNLM"/>
    </source>
</evidence>
<dbReference type="EMBL" id="OC859991">
    <property type="protein sequence ID" value="CAD7628164.1"/>
    <property type="molecule type" value="Genomic_DNA"/>
</dbReference>
<gene>
    <name evidence="2" type="ORF">OSB1V03_LOCUS19886</name>
    <name evidence="1" type="ORF">OSB1V03_LOCUS8586</name>
</gene>
<dbReference type="Proteomes" id="UP000759131">
    <property type="component" value="Unassembled WGS sequence"/>
</dbReference>
<keyword evidence="3" id="KW-1185">Reference proteome</keyword>
<organism evidence="1">
    <name type="scientific">Medioppia subpectinata</name>
    <dbReference type="NCBI Taxonomy" id="1979941"/>
    <lineage>
        <taxon>Eukaryota</taxon>
        <taxon>Metazoa</taxon>
        <taxon>Ecdysozoa</taxon>
        <taxon>Arthropoda</taxon>
        <taxon>Chelicerata</taxon>
        <taxon>Arachnida</taxon>
        <taxon>Acari</taxon>
        <taxon>Acariformes</taxon>
        <taxon>Sarcoptiformes</taxon>
        <taxon>Oribatida</taxon>
        <taxon>Brachypylina</taxon>
        <taxon>Oppioidea</taxon>
        <taxon>Oppiidae</taxon>
        <taxon>Medioppia</taxon>
    </lineage>
</organism>